<organism evidence="1 2">
    <name type="scientific">Streptomyces mesophilus</name>
    <dbReference type="NCBI Taxonomy" id="1775132"/>
    <lineage>
        <taxon>Bacteria</taxon>
        <taxon>Bacillati</taxon>
        <taxon>Actinomycetota</taxon>
        <taxon>Actinomycetes</taxon>
        <taxon>Kitasatosporales</taxon>
        <taxon>Streptomycetaceae</taxon>
        <taxon>Streptomyces</taxon>
    </lineage>
</organism>
<sequence length="193" mass="21103">MEDRPQLWFRLPPGYQQFDPAGLNPIRERAPEWAYALDEIFRHGTFYAALGLHRTDVYEAVATSLFTLSSTRTLVSDPQVAAARALISREGWVHWTAGTCELRTVARTTAAAFTTGVLRCDDEGAATVCQTACTFLIPGTPTLITATLTSSDLTQAEAYAEILSAVASTISFEEPKHARAPRQPTSRIAELIT</sequence>
<dbReference type="EMBL" id="JAAKZW010000009">
    <property type="protein sequence ID" value="NGO75063.1"/>
    <property type="molecule type" value="Genomic_DNA"/>
</dbReference>
<accession>A0A6G4XCV0</accession>
<proteinExistence type="predicted"/>
<protein>
    <submittedName>
        <fullName evidence="1">Uncharacterized protein</fullName>
    </submittedName>
</protein>
<dbReference type="Proteomes" id="UP000481109">
    <property type="component" value="Unassembled WGS sequence"/>
</dbReference>
<keyword evidence="2" id="KW-1185">Reference proteome</keyword>
<evidence type="ECO:0000313" key="1">
    <source>
        <dbReference type="EMBL" id="NGO75063.1"/>
    </source>
</evidence>
<gene>
    <name evidence="1" type="ORF">G6045_05105</name>
</gene>
<name>A0A6G4XCV0_9ACTN</name>
<dbReference type="RefSeq" id="WP_165330587.1">
    <property type="nucleotide sequence ID" value="NZ_JAAKZW010000009.1"/>
</dbReference>
<comment type="caution">
    <text evidence="1">The sequence shown here is derived from an EMBL/GenBank/DDBJ whole genome shotgun (WGS) entry which is preliminary data.</text>
</comment>
<dbReference type="AlphaFoldDB" id="A0A6G4XCV0"/>
<evidence type="ECO:0000313" key="2">
    <source>
        <dbReference type="Proteomes" id="UP000481109"/>
    </source>
</evidence>
<reference evidence="1 2" key="1">
    <citation type="submission" date="2020-02" db="EMBL/GenBank/DDBJ databases">
        <title>Whole-genome analyses of novel actinobacteria.</title>
        <authorList>
            <person name="Sahin N."/>
            <person name="Tokatli A."/>
        </authorList>
    </citation>
    <scope>NUCLEOTIDE SEQUENCE [LARGE SCALE GENOMIC DNA]</scope>
    <source>
        <strain evidence="1 2">YC504</strain>
    </source>
</reference>